<dbReference type="GO" id="GO:0016020">
    <property type="term" value="C:membrane"/>
    <property type="evidence" value="ECO:0007669"/>
    <property type="project" value="UniProtKB-SubCell"/>
</dbReference>
<keyword evidence="7 9" id="KW-0408">Iron</keyword>
<protein>
    <submittedName>
        <fullName evidence="12">Cytochrome P450</fullName>
    </submittedName>
</protein>
<evidence type="ECO:0000256" key="6">
    <source>
        <dbReference type="ARBA" id="ARBA00023002"/>
    </source>
</evidence>
<dbReference type="FunFam" id="1.10.630.10:FF:000126">
    <property type="entry name" value="Predicted protein"/>
    <property type="match status" value="1"/>
</dbReference>
<feature type="transmembrane region" description="Helical" evidence="11">
    <location>
        <begin position="6"/>
        <end position="24"/>
    </location>
</feature>
<evidence type="ECO:0000256" key="5">
    <source>
        <dbReference type="ARBA" id="ARBA00022723"/>
    </source>
</evidence>
<dbReference type="InterPro" id="IPR001128">
    <property type="entry name" value="Cyt_P450"/>
</dbReference>
<dbReference type="GO" id="GO:0005506">
    <property type="term" value="F:iron ion binding"/>
    <property type="evidence" value="ECO:0007669"/>
    <property type="project" value="InterPro"/>
</dbReference>
<evidence type="ECO:0000256" key="10">
    <source>
        <dbReference type="RuleBase" id="RU000461"/>
    </source>
</evidence>
<dbReference type="EMBL" id="FX983055">
    <property type="protein sequence ID" value="BAX34680.1"/>
    <property type="molecule type" value="mRNA"/>
</dbReference>
<feature type="binding site" description="axial binding residue" evidence="9">
    <location>
        <position position="446"/>
    </location>
    <ligand>
        <name>heme</name>
        <dbReference type="ChEBI" id="CHEBI:30413"/>
    </ligand>
    <ligandPart>
        <name>Fe</name>
        <dbReference type="ChEBI" id="CHEBI:18248"/>
    </ligandPart>
</feature>
<evidence type="ECO:0000256" key="4">
    <source>
        <dbReference type="ARBA" id="ARBA00022617"/>
    </source>
</evidence>
<dbReference type="PRINTS" id="PR00463">
    <property type="entry name" value="EP450I"/>
</dbReference>
<evidence type="ECO:0000256" key="7">
    <source>
        <dbReference type="ARBA" id="ARBA00023004"/>
    </source>
</evidence>
<keyword evidence="6 10" id="KW-0560">Oxidoreductase</keyword>
<dbReference type="AlphaFoldDB" id="A0A1W7HBP7"/>
<comment type="subcellular location">
    <subcellularLocation>
        <location evidence="2">Membrane</location>
        <topology evidence="2">Single-pass membrane protein</topology>
    </subcellularLocation>
</comment>
<reference evidence="12" key="1">
    <citation type="journal article" date="2017" name="Sci. Rep.">
        <title>Elucidation of terpenoid metabolism in Scoparia dulcis by RNA-seq analysis.</title>
        <authorList>
            <person name="Yamamura Y."/>
            <person name="Kurosaki F."/>
            <person name="Lee J.B."/>
        </authorList>
    </citation>
    <scope>NUCLEOTIDE SEQUENCE</scope>
    <source>
        <tissue evidence="12">Mixture of leaf and root</tissue>
    </source>
</reference>
<organism evidence="12">
    <name type="scientific">Scoparia dulcis</name>
    <name type="common">Sweet broom</name>
    <name type="synonym">Capraria dulcis</name>
    <dbReference type="NCBI Taxonomy" id="107240"/>
    <lineage>
        <taxon>Eukaryota</taxon>
        <taxon>Viridiplantae</taxon>
        <taxon>Streptophyta</taxon>
        <taxon>Embryophyta</taxon>
        <taxon>Tracheophyta</taxon>
        <taxon>Spermatophyta</taxon>
        <taxon>Magnoliopsida</taxon>
        <taxon>eudicotyledons</taxon>
        <taxon>Gunneridae</taxon>
        <taxon>Pentapetalae</taxon>
        <taxon>asterids</taxon>
        <taxon>lamiids</taxon>
        <taxon>Lamiales</taxon>
        <taxon>Plantaginaceae</taxon>
        <taxon>Gratioleae</taxon>
        <taxon>Scoparia</taxon>
    </lineage>
</organism>
<dbReference type="PRINTS" id="PR00385">
    <property type="entry name" value="P450"/>
</dbReference>
<dbReference type="GO" id="GO:0004497">
    <property type="term" value="F:monooxygenase activity"/>
    <property type="evidence" value="ECO:0007669"/>
    <property type="project" value="UniProtKB-KW"/>
</dbReference>
<evidence type="ECO:0000256" key="11">
    <source>
        <dbReference type="SAM" id="Phobius"/>
    </source>
</evidence>
<dbReference type="InterPro" id="IPR017972">
    <property type="entry name" value="Cyt_P450_CS"/>
</dbReference>
<dbReference type="GO" id="GO:0016705">
    <property type="term" value="F:oxidoreductase activity, acting on paired donors, with incorporation or reduction of molecular oxygen"/>
    <property type="evidence" value="ECO:0007669"/>
    <property type="project" value="InterPro"/>
</dbReference>
<evidence type="ECO:0000256" key="9">
    <source>
        <dbReference type="PIRSR" id="PIRSR602401-1"/>
    </source>
</evidence>
<dbReference type="GO" id="GO:0020037">
    <property type="term" value="F:heme binding"/>
    <property type="evidence" value="ECO:0007669"/>
    <property type="project" value="InterPro"/>
</dbReference>
<dbReference type="InterPro" id="IPR002401">
    <property type="entry name" value="Cyt_P450_E_grp-I"/>
</dbReference>
<dbReference type="SUPFAM" id="SSF48264">
    <property type="entry name" value="Cytochrome P450"/>
    <property type="match status" value="1"/>
</dbReference>
<keyword evidence="11" id="KW-0472">Membrane</keyword>
<keyword evidence="5 9" id="KW-0479">Metal-binding</keyword>
<dbReference type="Pfam" id="PF00067">
    <property type="entry name" value="p450"/>
    <property type="match status" value="1"/>
</dbReference>
<keyword evidence="4 9" id="KW-0349">Heme</keyword>
<evidence type="ECO:0000256" key="1">
    <source>
        <dbReference type="ARBA" id="ARBA00001971"/>
    </source>
</evidence>
<comment type="cofactor">
    <cofactor evidence="1 9">
        <name>heme</name>
        <dbReference type="ChEBI" id="CHEBI:30413"/>
    </cofactor>
</comment>
<comment type="similarity">
    <text evidence="3 10">Belongs to the cytochrome P450 family.</text>
</comment>
<evidence type="ECO:0000256" key="3">
    <source>
        <dbReference type="ARBA" id="ARBA00010617"/>
    </source>
</evidence>
<sequence>MELTWALLASAYLALLALITKVFYKKRPLRKLPPGPKPWPIIGNLNVNLLSSIPHQSLHILSKQYGDIMQLKFGNYHIIVASSPEMAKMFLRTHDKVFATRPALAAGKHIGYEYSDVAWAPFGPYWQQARAFYQHEVFSDRKLDSSEFIRVEEMRNLFSRLHSLSGKPVVLKDHLMHCKLSSINRMLLSNKYFSESKNEISILELDEIREMLQEWFSLHGMINVGDWIPWLSFFDVQGYVKRMKELRWKLDRFLDYVIDDHLARKGERDFVPRDVADVLLRLAEDPKLRVQLTMDGVKGLLLDLIAGTTHTTAVLVEWAVHEMMRQPHIIKKAREEIHRVIGINRWVDENDFSQLPYLEAIIMETLRLHPPGTILTRYAMEDCNVAGYDISKGTTVFINTWGIARDPNLWESPTEFSPERFLGKNMDMMMGHNFSVLPFGSGSRRCAGYKLALRVARSMLGNLLHGFNWKLPDGMKTEDVCLEEQYGLTTHPKVPIAIIMEPILSVHLY</sequence>
<name>A0A1W7HBP7_SCODU</name>
<dbReference type="InterPro" id="IPR036396">
    <property type="entry name" value="Cyt_P450_sf"/>
</dbReference>
<dbReference type="PANTHER" id="PTHR47944:SF5">
    <property type="entry name" value="CYTOCHROME P450 71A1-LIKE"/>
    <property type="match status" value="1"/>
</dbReference>
<evidence type="ECO:0000256" key="2">
    <source>
        <dbReference type="ARBA" id="ARBA00004167"/>
    </source>
</evidence>
<dbReference type="CDD" id="cd20618">
    <property type="entry name" value="CYP71_clan"/>
    <property type="match status" value="1"/>
</dbReference>
<keyword evidence="11" id="KW-0812">Transmembrane</keyword>
<evidence type="ECO:0000256" key="8">
    <source>
        <dbReference type="ARBA" id="ARBA00023033"/>
    </source>
</evidence>
<dbReference type="PANTHER" id="PTHR47944">
    <property type="entry name" value="CYTOCHROME P450 98A9"/>
    <property type="match status" value="1"/>
</dbReference>
<proteinExistence type="evidence at transcript level"/>
<dbReference type="Gene3D" id="1.10.630.10">
    <property type="entry name" value="Cytochrome P450"/>
    <property type="match status" value="1"/>
</dbReference>
<keyword evidence="11" id="KW-1133">Transmembrane helix</keyword>
<accession>A0A1W7HBP7</accession>
<evidence type="ECO:0000313" key="12">
    <source>
        <dbReference type="EMBL" id="BAX34680.1"/>
    </source>
</evidence>
<keyword evidence="8 10" id="KW-0503">Monooxygenase</keyword>
<dbReference type="PROSITE" id="PS00086">
    <property type="entry name" value="CYTOCHROME_P450"/>
    <property type="match status" value="1"/>
</dbReference>